<name>A0A7W4NMT0_9PROT</name>
<dbReference type="AlphaFoldDB" id="A0A7W4NMT0"/>
<comment type="caution">
    <text evidence="5">The sequence shown here is derived from an EMBL/GenBank/DDBJ whole genome shotgun (WGS) entry which is preliminary data.</text>
</comment>
<reference evidence="5 6" key="1">
    <citation type="submission" date="2020-04" db="EMBL/GenBank/DDBJ databases">
        <title>Description of novel Gluconacetobacter.</title>
        <authorList>
            <person name="Sombolestani A."/>
        </authorList>
    </citation>
    <scope>NUCLEOTIDE SEQUENCE [LARGE SCALE GENOMIC DNA]</scope>
    <source>
        <strain evidence="5 6">LMG 19747</strain>
    </source>
</reference>
<dbReference type="EMBL" id="JABEQJ010000012">
    <property type="protein sequence ID" value="MBB2160647.1"/>
    <property type="molecule type" value="Genomic_DNA"/>
</dbReference>
<dbReference type="InterPro" id="IPR011711">
    <property type="entry name" value="GntR_C"/>
</dbReference>
<dbReference type="CDD" id="cd07377">
    <property type="entry name" value="WHTH_GntR"/>
    <property type="match status" value="1"/>
</dbReference>
<gene>
    <name evidence="5" type="ORF">HLH48_10730</name>
</gene>
<organism evidence="5 6">
    <name type="scientific">Gluconacetobacter sacchari</name>
    <dbReference type="NCBI Taxonomy" id="92759"/>
    <lineage>
        <taxon>Bacteria</taxon>
        <taxon>Pseudomonadati</taxon>
        <taxon>Pseudomonadota</taxon>
        <taxon>Alphaproteobacteria</taxon>
        <taxon>Acetobacterales</taxon>
        <taxon>Acetobacteraceae</taxon>
        <taxon>Gluconacetobacter</taxon>
    </lineage>
</organism>
<sequence length="257" mass="28311">MSQDSFSPHAVALPQARRQSLVDSALEALSEHIASGMWPVGARIPTEGELGEILRVGRNTVREAIRVLSHAGILEVRQGDGTYVRSLEDPGTLMRTISRSSLREHFELRTMLEIETARLAALRRSTGDLQRIKAGLNARGEWAEGESVDAFLERDSAFHRAIAEASRNGALIQLYRYFLGTARDAARAAILEHGVTEPSLSLHEGLYHAIEASDPARAARAARAILRPLTKAFSLDRDPAAIGARRRKDPTMTRHPR</sequence>
<protein>
    <submittedName>
        <fullName evidence="5">FadR family transcriptional regulator</fullName>
    </submittedName>
</protein>
<dbReference type="PANTHER" id="PTHR43537">
    <property type="entry name" value="TRANSCRIPTIONAL REGULATOR, GNTR FAMILY"/>
    <property type="match status" value="1"/>
</dbReference>
<proteinExistence type="predicted"/>
<dbReference type="PANTHER" id="PTHR43537:SF47">
    <property type="entry name" value="REGULATORY PROTEIN GNTR HTH"/>
    <property type="match status" value="1"/>
</dbReference>
<dbReference type="PRINTS" id="PR00035">
    <property type="entry name" value="HTHGNTR"/>
</dbReference>
<dbReference type="InterPro" id="IPR000524">
    <property type="entry name" value="Tscrpt_reg_HTH_GntR"/>
</dbReference>
<evidence type="ECO:0000313" key="5">
    <source>
        <dbReference type="EMBL" id="MBB2160647.1"/>
    </source>
</evidence>
<dbReference type="GO" id="GO:0003700">
    <property type="term" value="F:DNA-binding transcription factor activity"/>
    <property type="evidence" value="ECO:0007669"/>
    <property type="project" value="InterPro"/>
</dbReference>
<dbReference type="SMART" id="SM00895">
    <property type="entry name" value="FCD"/>
    <property type="match status" value="1"/>
</dbReference>
<keyword evidence="3" id="KW-0804">Transcription</keyword>
<evidence type="ECO:0000259" key="4">
    <source>
        <dbReference type="PROSITE" id="PS50949"/>
    </source>
</evidence>
<dbReference type="Gene3D" id="1.20.120.530">
    <property type="entry name" value="GntR ligand-binding domain-like"/>
    <property type="match status" value="1"/>
</dbReference>
<dbReference type="SUPFAM" id="SSF46785">
    <property type="entry name" value="Winged helix' DNA-binding domain"/>
    <property type="match status" value="1"/>
</dbReference>
<keyword evidence="1" id="KW-0805">Transcription regulation</keyword>
<evidence type="ECO:0000313" key="6">
    <source>
        <dbReference type="Proteomes" id="UP000589085"/>
    </source>
</evidence>
<dbReference type="Proteomes" id="UP000589085">
    <property type="component" value="Unassembled WGS sequence"/>
</dbReference>
<dbReference type="InterPro" id="IPR036388">
    <property type="entry name" value="WH-like_DNA-bd_sf"/>
</dbReference>
<dbReference type="RefSeq" id="WP_182997504.1">
    <property type="nucleotide sequence ID" value="NZ_JABEQJ010000012.1"/>
</dbReference>
<dbReference type="Pfam" id="PF00392">
    <property type="entry name" value="GntR"/>
    <property type="match status" value="1"/>
</dbReference>
<keyword evidence="2" id="KW-0238">DNA-binding</keyword>
<dbReference type="InterPro" id="IPR008920">
    <property type="entry name" value="TF_FadR/GntR_C"/>
</dbReference>
<accession>A0A7W4NMT0</accession>
<evidence type="ECO:0000256" key="3">
    <source>
        <dbReference type="ARBA" id="ARBA00023163"/>
    </source>
</evidence>
<evidence type="ECO:0000256" key="2">
    <source>
        <dbReference type="ARBA" id="ARBA00023125"/>
    </source>
</evidence>
<feature type="domain" description="HTH gntR-type" evidence="4">
    <location>
        <begin position="19"/>
        <end position="87"/>
    </location>
</feature>
<dbReference type="PROSITE" id="PS50949">
    <property type="entry name" value="HTH_GNTR"/>
    <property type="match status" value="1"/>
</dbReference>
<evidence type="ECO:0000256" key="1">
    <source>
        <dbReference type="ARBA" id="ARBA00023015"/>
    </source>
</evidence>
<dbReference type="Gene3D" id="1.10.10.10">
    <property type="entry name" value="Winged helix-like DNA-binding domain superfamily/Winged helix DNA-binding domain"/>
    <property type="match status" value="1"/>
</dbReference>
<dbReference type="InterPro" id="IPR036390">
    <property type="entry name" value="WH_DNA-bd_sf"/>
</dbReference>
<dbReference type="GO" id="GO:0003677">
    <property type="term" value="F:DNA binding"/>
    <property type="evidence" value="ECO:0007669"/>
    <property type="project" value="UniProtKB-KW"/>
</dbReference>
<dbReference type="SMART" id="SM00345">
    <property type="entry name" value="HTH_GNTR"/>
    <property type="match status" value="1"/>
</dbReference>
<dbReference type="SUPFAM" id="SSF48008">
    <property type="entry name" value="GntR ligand-binding domain-like"/>
    <property type="match status" value="1"/>
</dbReference>
<dbReference type="Pfam" id="PF07729">
    <property type="entry name" value="FCD"/>
    <property type="match status" value="1"/>
</dbReference>